<evidence type="ECO:0000256" key="4">
    <source>
        <dbReference type="ARBA" id="ARBA00023163"/>
    </source>
</evidence>
<dbReference type="SUPFAM" id="SSF46955">
    <property type="entry name" value="Putative DNA-binding domain"/>
    <property type="match status" value="1"/>
</dbReference>
<dbReference type="Gene3D" id="1.10.1240.10">
    <property type="entry name" value="Methionine synthase domain"/>
    <property type="match status" value="1"/>
</dbReference>
<dbReference type="EMBL" id="CP049057">
    <property type="protein sequence ID" value="QIE60653.1"/>
    <property type="molecule type" value="Genomic_DNA"/>
</dbReference>
<keyword evidence="7" id="KW-1185">Reference proteome</keyword>
<keyword evidence="1" id="KW-0678">Repressor</keyword>
<gene>
    <name evidence="6" type="ORF">G5B37_14105</name>
</gene>
<dbReference type="RefSeq" id="WP_164680664.1">
    <property type="nucleotide sequence ID" value="NZ_CP049057.1"/>
</dbReference>
<dbReference type="Gene3D" id="3.40.50.280">
    <property type="entry name" value="Cobalamin-binding domain"/>
    <property type="match status" value="1"/>
</dbReference>
<dbReference type="Pfam" id="PF02607">
    <property type="entry name" value="B12-binding_2"/>
    <property type="match status" value="1"/>
</dbReference>
<dbReference type="InterPro" id="IPR003759">
    <property type="entry name" value="Cbl-bd_cap"/>
</dbReference>
<dbReference type="SMART" id="SM00422">
    <property type="entry name" value="HTH_MERR"/>
    <property type="match status" value="1"/>
</dbReference>
<dbReference type="PANTHER" id="PTHR30204">
    <property type="entry name" value="REDOX-CYCLING DRUG-SENSING TRANSCRIPTIONAL ACTIVATOR SOXR"/>
    <property type="match status" value="1"/>
</dbReference>
<organism evidence="6 7">
    <name type="scientific">Rasiella rasia</name>
    <dbReference type="NCBI Taxonomy" id="2744027"/>
    <lineage>
        <taxon>Bacteria</taxon>
        <taxon>Pseudomonadati</taxon>
        <taxon>Bacteroidota</taxon>
        <taxon>Flavobacteriia</taxon>
        <taxon>Flavobacteriales</taxon>
        <taxon>Flavobacteriaceae</taxon>
        <taxon>Rasiella</taxon>
    </lineage>
</organism>
<dbReference type="CDD" id="cd01104">
    <property type="entry name" value="HTH_MlrA-CarA"/>
    <property type="match status" value="1"/>
</dbReference>
<keyword evidence="3" id="KW-0238">DNA-binding</keyword>
<dbReference type="GO" id="GO:0003677">
    <property type="term" value="F:DNA binding"/>
    <property type="evidence" value="ECO:0007669"/>
    <property type="project" value="UniProtKB-KW"/>
</dbReference>
<dbReference type="InterPro" id="IPR036594">
    <property type="entry name" value="Meth_synthase_dom"/>
</dbReference>
<keyword evidence="4" id="KW-0804">Transcription</keyword>
<feature type="domain" description="HTH merR-type" evidence="5">
    <location>
        <begin position="6"/>
        <end position="75"/>
    </location>
</feature>
<dbReference type="InterPro" id="IPR000551">
    <property type="entry name" value="MerR-type_HTH_dom"/>
</dbReference>
<dbReference type="PROSITE" id="PS50937">
    <property type="entry name" value="HTH_MERR_2"/>
    <property type="match status" value="1"/>
</dbReference>
<dbReference type="Proteomes" id="UP000505306">
    <property type="component" value="Chromosome"/>
</dbReference>
<proteinExistence type="predicted"/>
<evidence type="ECO:0000313" key="6">
    <source>
        <dbReference type="EMBL" id="QIE60653.1"/>
    </source>
</evidence>
<protein>
    <submittedName>
        <fullName evidence="6">MerR family transcriptional regulator</fullName>
    </submittedName>
</protein>
<evidence type="ECO:0000313" key="7">
    <source>
        <dbReference type="Proteomes" id="UP000505306"/>
    </source>
</evidence>
<evidence type="ECO:0000256" key="2">
    <source>
        <dbReference type="ARBA" id="ARBA00023015"/>
    </source>
</evidence>
<evidence type="ECO:0000259" key="5">
    <source>
        <dbReference type="PROSITE" id="PS50937"/>
    </source>
</evidence>
<reference evidence="6 7" key="1">
    <citation type="submission" date="2020-02" db="EMBL/GenBank/DDBJ databases">
        <title>Complete genome sequence of Flavobacteriaceae bacterium.</title>
        <authorList>
            <person name="Kim S.-J."/>
            <person name="Kim Y.-S."/>
            <person name="Kim K.-H."/>
        </authorList>
    </citation>
    <scope>NUCLEOTIDE SEQUENCE [LARGE SCALE GENOMIC DNA]</scope>
    <source>
        <strain evidence="6 7">RR4-40</strain>
    </source>
</reference>
<name>A0A6G6GQE3_9FLAO</name>
<dbReference type="AlphaFoldDB" id="A0A6G6GQE3"/>
<dbReference type="InterPro" id="IPR009061">
    <property type="entry name" value="DNA-bd_dom_put_sf"/>
</dbReference>
<dbReference type="PANTHER" id="PTHR30204:SF69">
    <property type="entry name" value="MERR-FAMILY TRANSCRIPTIONAL REGULATOR"/>
    <property type="match status" value="1"/>
</dbReference>
<accession>A0A6G6GQE3</accession>
<dbReference type="Pfam" id="PF13411">
    <property type="entry name" value="MerR_1"/>
    <property type="match status" value="1"/>
</dbReference>
<evidence type="ECO:0000256" key="3">
    <source>
        <dbReference type="ARBA" id="ARBA00023125"/>
    </source>
</evidence>
<dbReference type="Gene3D" id="1.10.1660.10">
    <property type="match status" value="1"/>
</dbReference>
<keyword evidence="2" id="KW-0805">Transcription regulation</keyword>
<dbReference type="GO" id="GO:0003700">
    <property type="term" value="F:DNA-binding transcription factor activity"/>
    <property type="evidence" value="ECO:0007669"/>
    <property type="project" value="InterPro"/>
</dbReference>
<dbReference type="KEGG" id="mgel:G5B37_14105"/>
<sequence length="305" mass="35511">MLVKTKFSIKDLENLSGIKAHTIRIWEKRYALLTPSRTDTNIRYYNLDNLKRLLNVTFLYQHGYKISKIKGLSRDALVDLVKELAKTNDAEHSVYDFKMAMFQFDQHLFATTYERLLENRTFPEVFEEVFIPLLTELGILWQVGTIDPCHERFVSEMIKQKIVLNIEKQYSKSILVNPPTIALFLPYREIHDIGLVYANYMCISQGMNTIYLGGNISMNSLKEVLKHHENIIFLTYLTVEPSYLSIVDFCEQYNELIGVKNKNLLWLMGSKTHPQKQNELPKNVKLIKSIPELSEALKILKNSQS</sequence>
<dbReference type="InterPro" id="IPR047057">
    <property type="entry name" value="MerR_fam"/>
</dbReference>
<evidence type="ECO:0000256" key="1">
    <source>
        <dbReference type="ARBA" id="ARBA00022491"/>
    </source>
</evidence>